<dbReference type="EC" id="2.1.1.63" evidence="3"/>
<dbReference type="InterPro" id="IPR001497">
    <property type="entry name" value="MethylDNA_cys_MeTrfase_AS"/>
</dbReference>
<gene>
    <name evidence="10" type="ORF">GF068_26960</name>
</gene>
<evidence type="ECO:0000259" key="9">
    <source>
        <dbReference type="Pfam" id="PF01035"/>
    </source>
</evidence>
<comment type="caution">
    <text evidence="10">The sequence shown here is derived from an EMBL/GenBank/DDBJ whole genome shotgun (WGS) entry which is preliminary data.</text>
</comment>
<dbReference type="GO" id="GO:0006281">
    <property type="term" value="P:DNA repair"/>
    <property type="evidence" value="ECO:0007669"/>
    <property type="project" value="UniProtKB-KW"/>
</dbReference>
<evidence type="ECO:0000256" key="2">
    <source>
        <dbReference type="ARBA" id="ARBA00008711"/>
    </source>
</evidence>
<dbReference type="EMBL" id="WJIE01000008">
    <property type="protein sequence ID" value="MRG95529.1"/>
    <property type="molecule type" value="Genomic_DNA"/>
</dbReference>
<evidence type="ECO:0000256" key="3">
    <source>
        <dbReference type="ARBA" id="ARBA00011918"/>
    </source>
</evidence>
<accession>A0A6N7PUD4</accession>
<dbReference type="OrthoDB" id="9802228at2"/>
<dbReference type="Pfam" id="PF01035">
    <property type="entry name" value="DNA_binding_1"/>
    <property type="match status" value="1"/>
</dbReference>
<comment type="catalytic activity">
    <reaction evidence="1">
        <text>a 4-O-methyl-thymidine in DNA + L-cysteinyl-[protein] = a thymidine in DNA + S-methyl-L-cysteinyl-[protein]</text>
        <dbReference type="Rhea" id="RHEA:53428"/>
        <dbReference type="Rhea" id="RHEA-COMP:10131"/>
        <dbReference type="Rhea" id="RHEA-COMP:10132"/>
        <dbReference type="Rhea" id="RHEA-COMP:13555"/>
        <dbReference type="Rhea" id="RHEA-COMP:13556"/>
        <dbReference type="ChEBI" id="CHEBI:29950"/>
        <dbReference type="ChEBI" id="CHEBI:82612"/>
        <dbReference type="ChEBI" id="CHEBI:137386"/>
        <dbReference type="ChEBI" id="CHEBI:137387"/>
        <dbReference type="EC" id="2.1.1.63"/>
    </reaction>
</comment>
<evidence type="ECO:0000256" key="5">
    <source>
        <dbReference type="ARBA" id="ARBA00022679"/>
    </source>
</evidence>
<evidence type="ECO:0000313" key="11">
    <source>
        <dbReference type="Proteomes" id="UP000440224"/>
    </source>
</evidence>
<keyword evidence="5 10" id="KW-0808">Transferase</keyword>
<dbReference type="GO" id="GO:0003908">
    <property type="term" value="F:methylated-DNA-[protein]-cysteine S-methyltransferase activity"/>
    <property type="evidence" value="ECO:0007669"/>
    <property type="project" value="UniProtKB-EC"/>
</dbReference>
<dbReference type="InterPro" id="IPR036217">
    <property type="entry name" value="MethylDNA_cys_MeTrfase_DNAb"/>
</dbReference>
<dbReference type="PANTHER" id="PTHR10815:SF5">
    <property type="entry name" value="METHYLATED-DNA--PROTEIN-CYSTEINE METHYLTRANSFERASE"/>
    <property type="match status" value="1"/>
</dbReference>
<dbReference type="Gene3D" id="1.10.10.10">
    <property type="entry name" value="Winged helix-like DNA-binding domain superfamily/Winged helix DNA-binding domain"/>
    <property type="match status" value="1"/>
</dbReference>
<dbReference type="Gene3D" id="3.30.160.70">
    <property type="entry name" value="Methylated DNA-protein cysteine methyltransferase domain"/>
    <property type="match status" value="1"/>
</dbReference>
<dbReference type="CDD" id="cd06445">
    <property type="entry name" value="ATase"/>
    <property type="match status" value="1"/>
</dbReference>
<dbReference type="FunFam" id="1.10.10.10:FF:000214">
    <property type="entry name" value="Methylated-DNA--protein-cysteine methyltransferase"/>
    <property type="match status" value="1"/>
</dbReference>
<dbReference type="AlphaFoldDB" id="A0A6N7PUD4"/>
<keyword evidence="6" id="KW-0227">DNA damage</keyword>
<dbReference type="PROSITE" id="PS00374">
    <property type="entry name" value="MGMT"/>
    <property type="match status" value="1"/>
</dbReference>
<proteinExistence type="inferred from homology"/>
<dbReference type="SUPFAM" id="SSF53155">
    <property type="entry name" value="Methylated DNA-protein cysteine methyltransferase domain"/>
    <property type="match status" value="1"/>
</dbReference>
<evidence type="ECO:0000256" key="1">
    <source>
        <dbReference type="ARBA" id="ARBA00001286"/>
    </source>
</evidence>
<evidence type="ECO:0000256" key="6">
    <source>
        <dbReference type="ARBA" id="ARBA00022763"/>
    </source>
</evidence>
<dbReference type="SUPFAM" id="SSF46767">
    <property type="entry name" value="Methylated DNA-protein cysteine methyltransferase, C-terminal domain"/>
    <property type="match status" value="1"/>
</dbReference>
<keyword evidence="7" id="KW-0234">DNA repair</keyword>
<evidence type="ECO:0000313" key="10">
    <source>
        <dbReference type="EMBL" id="MRG95529.1"/>
    </source>
</evidence>
<dbReference type="InterPro" id="IPR014048">
    <property type="entry name" value="MethylDNA_cys_MeTrfase_DNA-bd"/>
</dbReference>
<keyword evidence="4 10" id="KW-0489">Methyltransferase</keyword>
<dbReference type="InterPro" id="IPR036388">
    <property type="entry name" value="WH-like_DNA-bd_sf"/>
</dbReference>
<comment type="similarity">
    <text evidence="2">Belongs to the MGMT family.</text>
</comment>
<evidence type="ECO:0000256" key="8">
    <source>
        <dbReference type="ARBA" id="ARBA00049348"/>
    </source>
</evidence>
<organism evidence="10 11">
    <name type="scientific">Polyangium spumosum</name>
    <dbReference type="NCBI Taxonomy" id="889282"/>
    <lineage>
        <taxon>Bacteria</taxon>
        <taxon>Pseudomonadati</taxon>
        <taxon>Myxococcota</taxon>
        <taxon>Polyangia</taxon>
        <taxon>Polyangiales</taxon>
        <taxon>Polyangiaceae</taxon>
        <taxon>Polyangium</taxon>
    </lineage>
</organism>
<keyword evidence="11" id="KW-1185">Reference proteome</keyword>
<evidence type="ECO:0000256" key="7">
    <source>
        <dbReference type="ARBA" id="ARBA00023204"/>
    </source>
</evidence>
<comment type="catalytic activity">
    <reaction evidence="8">
        <text>a 6-O-methyl-2'-deoxyguanosine in DNA + L-cysteinyl-[protein] = S-methyl-L-cysteinyl-[protein] + a 2'-deoxyguanosine in DNA</text>
        <dbReference type="Rhea" id="RHEA:24000"/>
        <dbReference type="Rhea" id="RHEA-COMP:10131"/>
        <dbReference type="Rhea" id="RHEA-COMP:10132"/>
        <dbReference type="Rhea" id="RHEA-COMP:11367"/>
        <dbReference type="Rhea" id="RHEA-COMP:11368"/>
        <dbReference type="ChEBI" id="CHEBI:29950"/>
        <dbReference type="ChEBI" id="CHEBI:82612"/>
        <dbReference type="ChEBI" id="CHEBI:85445"/>
        <dbReference type="ChEBI" id="CHEBI:85448"/>
        <dbReference type="EC" id="2.1.1.63"/>
    </reaction>
</comment>
<dbReference type="GO" id="GO:0032259">
    <property type="term" value="P:methylation"/>
    <property type="evidence" value="ECO:0007669"/>
    <property type="project" value="UniProtKB-KW"/>
</dbReference>
<dbReference type="NCBIfam" id="TIGR00589">
    <property type="entry name" value="ogt"/>
    <property type="match status" value="1"/>
</dbReference>
<sequence>MDGLRFAPFDTPLGRVVVAWSERGLYALALPSEREEETIAWIAASAPGAVHAAPPPWAEEVMDLVAAHLGGAPQDFSKVPLDLERVPPFYRAVYLAARDIPPGQTVTYGELAARLGRPRGAARAVGQALAKNPIPIVVPCHRILGAAGAAVGFSAPGGVQTKARLLALEGARVPRLR</sequence>
<reference evidence="10 11" key="1">
    <citation type="submission" date="2019-10" db="EMBL/GenBank/DDBJ databases">
        <title>A soil myxobacterium in the family Polyangiaceae.</title>
        <authorList>
            <person name="Li Y."/>
            <person name="Wang J."/>
        </authorList>
    </citation>
    <scope>NUCLEOTIDE SEQUENCE [LARGE SCALE GENOMIC DNA]</scope>
    <source>
        <strain evidence="10 11">DSM 14734</strain>
    </source>
</reference>
<dbReference type="Proteomes" id="UP000440224">
    <property type="component" value="Unassembled WGS sequence"/>
</dbReference>
<dbReference type="PANTHER" id="PTHR10815">
    <property type="entry name" value="METHYLATED-DNA--PROTEIN-CYSTEINE METHYLTRANSFERASE"/>
    <property type="match status" value="1"/>
</dbReference>
<feature type="domain" description="Methylated-DNA-[protein]-cysteine S-methyltransferase DNA binding" evidence="9">
    <location>
        <begin position="88"/>
        <end position="171"/>
    </location>
</feature>
<protein>
    <recommendedName>
        <fullName evidence="3">methylated-DNA--[protein]-cysteine S-methyltransferase</fullName>
        <ecNumber evidence="3">2.1.1.63</ecNumber>
    </recommendedName>
</protein>
<dbReference type="InterPro" id="IPR036631">
    <property type="entry name" value="MGMT_N_sf"/>
</dbReference>
<name>A0A6N7PUD4_9BACT</name>
<evidence type="ECO:0000256" key="4">
    <source>
        <dbReference type="ARBA" id="ARBA00022603"/>
    </source>
</evidence>
<dbReference type="RefSeq" id="WP_153822349.1">
    <property type="nucleotide sequence ID" value="NZ_WJIE01000008.1"/>
</dbReference>